<feature type="domain" description="4-oxalocrotonate tautomerase-like" evidence="5">
    <location>
        <begin position="2"/>
        <end position="62"/>
    </location>
</feature>
<evidence type="ECO:0000256" key="3">
    <source>
        <dbReference type="PIRSR" id="PIRSR618191-1"/>
    </source>
</evidence>
<reference evidence="7 9" key="1">
    <citation type="submission" date="2015-11" db="EMBL/GenBank/DDBJ databases">
        <title>Expanding the genomic diversity of Burkholderia species for the development of highly accurate diagnostics.</title>
        <authorList>
            <person name="Sahl J."/>
            <person name="Keim P."/>
            <person name="Wagner D."/>
        </authorList>
    </citation>
    <scope>NUCLEOTIDE SEQUENCE [LARGE SCALE GENOMIC DNA]</scope>
    <source>
        <strain evidence="7 9">MSMB1960WGS</strain>
    </source>
</reference>
<reference evidence="8 10" key="2">
    <citation type="submission" date="2018-08" db="EMBL/GenBank/DDBJ databases">
        <title>Comparative analysis of Burkholderia isolates from Puerto Rico.</title>
        <authorList>
            <person name="Hall C."/>
            <person name="Sahl J."/>
            <person name="Wagner D."/>
        </authorList>
    </citation>
    <scope>NUCLEOTIDE SEQUENCE [LARGE SCALE GENOMIC DNA]</scope>
    <source>
        <strain evidence="8 10">Bp8966</strain>
    </source>
</reference>
<evidence type="ECO:0000313" key="10">
    <source>
        <dbReference type="Proteomes" id="UP000281098"/>
    </source>
</evidence>
<dbReference type="EC" id="5.3.2.-" evidence="4"/>
<gene>
    <name evidence="8" type="ORF">DF017_28485</name>
    <name evidence="6" type="ORF">F7R25_11745</name>
    <name evidence="7" type="ORF">WT44_13390</name>
</gene>
<dbReference type="NCBIfam" id="TIGR00013">
    <property type="entry name" value="taut"/>
    <property type="match status" value="1"/>
</dbReference>
<dbReference type="AlphaFoldDB" id="A0A104LHS1"/>
<accession>A0A104LHS1</accession>
<proteinExistence type="inferred from homology"/>
<feature type="active site" description="Proton acceptor; via imino nitrogen" evidence="3">
    <location>
        <position position="2"/>
    </location>
</feature>
<keyword evidence="10" id="KW-1185">Reference proteome</keyword>
<dbReference type="KEGG" id="bstg:WT74_21580"/>
<dbReference type="Proteomes" id="UP000281098">
    <property type="component" value="Unassembled WGS sequence"/>
</dbReference>
<evidence type="ECO:0000313" key="11">
    <source>
        <dbReference type="Proteomes" id="UP000473470"/>
    </source>
</evidence>
<evidence type="ECO:0000256" key="1">
    <source>
        <dbReference type="ARBA" id="ARBA00006723"/>
    </source>
</evidence>
<comment type="caution">
    <text evidence="7">The sequence shown here is derived from an EMBL/GenBank/DDBJ whole genome shotgun (WGS) entry which is preliminary data.</text>
</comment>
<dbReference type="InterPro" id="IPR004370">
    <property type="entry name" value="4-OT-like_dom"/>
</dbReference>
<protein>
    <recommendedName>
        <fullName evidence="4">Tautomerase</fullName>
        <ecNumber evidence="4">5.3.2.-</ecNumber>
    </recommendedName>
</protein>
<keyword evidence="2 4" id="KW-0413">Isomerase</keyword>
<dbReference type="GeneID" id="93057045"/>
<evidence type="ECO:0000259" key="5">
    <source>
        <dbReference type="Pfam" id="PF01361"/>
    </source>
</evidence>
<dbReference type="Proteomes" id="UP000068603">
    <property type="component" value="Unassembled WGS sequence"/>
</dbReference>
<dbReference type="EMBL" id="LPHB01000039">
    <property type="protein sequence ID" value="KWA63009.1"/>
    <property type="molecule type" value="Genomic_DNA"/>
</dbReference>
<dbReference type="InterPro" id="IPR014347">
    <property type="entry name" value="Tautomerase/MIF_sf"/>
</dbReference>
<dbReference type="GO" id="GO:0016853">
    <property type="term" value="F:isomerase activity"/>
    <property type="evidence" value="ECO:0007669"/>
    <property type="project" value="UniProtKB-UniRule"/>
</dbReference>
<dbReference type="InterPro" id="IPR018191">
    <property type="entry name" value="4-OT"/>
</dbReference>
<dbReference type="EMBL" id="VZOK01000014">
    <property type="protein sequence ID" value="KAB0638447.1"/>
    <property type="molecule type" value="Genomic_DNA"/>
</dbReference>
<evidence type="ECO:0000313" key="8">
    <source>
        <dbReference type="EMBL" id="RQY85995.1"/>
    </source>
</evidence>
<evidence type="ECO:0000256" key="4">
    <source>
        <dbReference type="RuleBase" id="RU362032"/>
    </source>
</evidence>
<dbReference type="Proteomes" id="UP000473470">
    <property type="component" value="Unassembled WGS sequence"/>
</dbReference>
<dbReference type="Gene3D" id="3.30.429.10">
    <property type="entry name" value="Macrophage Migration Inhibitory Factor"/>
    <property type="match status" value="1"/>
</dbReference>
<dbReference type="STRING" id="1503054.WT74_21580"/>
<dbReference type="RefSeq" id="WP_059564179.1">
    <property type="nucleotide sequence ID" value="NZ_CABVPM010000008.1"/>
</dbReference>
<dbReference type="EMBL" id="QTPM01000048">
    <property type="protein sequence ID" value="RQY85995.1"/>
    <property type="molecule type" value="Genomic_DNA"/>
</dbReference>
<dbReference type="PANTHER" id="PTHR35530:SF1">
    <property type="entry name" value="2-HYDROXYMUCONATE TAUTOMERASE"/>
    <property type="match status" value="1"/>
</dbReference>
<dbReference type="Pfam" id="PF01361">
    <property type="entry name" value="Tautomerase"/>
    <property type="match status" value="1"/>
</dbReference>
<organism evidence="7">
    <name type="scientific">Burkholderia stagnalis</name>
    <dbReference type="NCBI Taxonomy" id="1503054"/>
    <lineage>
        <taxon>Bacteria</taxon>
        <taxon>Pseudomonadati</taxon>
        <taxon>Pseudomonadota</taxon>
        <taxon>Betaproteobacteria</taxon>
        <taxon>Burkholderiales</taxon>
        <taxon>Burkholderiaceae</taxon>
        <taxon>Burkholderia</taxon>
        <taxon>Burkholderia cepacia complex</taxon>
    </lineage>
</organism>
<dbReference type="PANTHER" id="PTHR35530">
    <property type="entry name" value="TAUTOMERASE-RELATED"/>
    <property type="match status" value="1"/>
</dbReference>
<evidence type="ECO:0000256" key="2">
    <source>
        <dbReference type="ARBA" id="ARBA00023235"/>
    </source>
</evidence>
<sequence>MPYINVRLADENMSAEKKAEVIRRITDVMVDVLGKDPHSTFVLIDEVHPDNWGFVGETVTARRKRREAAHGE</sequence>
<name>A0A104LHS1_9BURK</name>
<comment type="similarity">
    <text evidence="1 4">Belongs to the 4-oxalocrotonate tautomerase family.</text>
</comment>
<reference evidence="6 11" key="3">
    <citation type="submission" date="2019-09" db="EMBL/GenBank/DDBJ databases">
        <title>Draft genome sequences of 48 bacterial type strains from the CCUG.</title>
        <authorList>
            <person name="Tunovic T."/>
            <person name="Pineiro-Iglesias B."/>
            <person name="Unosson C."/>
            <person name="Inganas E."/>
            <person name="Ohlen M."/>
            <person name="Cardew S."/>
            <person name="Jensie-Markopoulos S."/>
            <person name="Salva-Serra F."/>
            <person name="Jaen-Luchoro D."/>
            <person name="Karlsson R."/>
            <person name="Svensson-Stadler L."/>
            <person name="Chun J."/>
            <person name="Moore E."/>
        </authorList>
    </citation>
    <scope>NUCLEOTIDE SEQUENCE [LARGE SCALE GENOMIC DNA]</scope>
    <source>
        <strain evidence="6 11">CCUG 65686</strain>
    </source>
</reference>
<evidence type="ECO:0000313" key="7">
    <source>
        <dbReference type="EMBL" id="KWA63009.1"/>
    </source>
</evidence>
<dbReference type="SUPFAM" id="SSF55331">
    <property type="entry name" value="Tautomerase/MIF"/>
    <property type="match status" value="1"/>
</dbReference>
<evidence type="ECO:0000313" key="6">
    <source>
        <dbReference type="EMBL" id="KAB0638447.1"/>
    </source>
</evidence>
<evidence type="ECO:0000313" key="9">
    <source>
        <dbReference type="Proteomes" id="UP000068603"/>
    </source>
</evidence>